<feature type="compositionally biased region" description="Basic and acidic residues" evidence="1">
    <location>
        <begin position="1"/>
        <end position="20"/>
    </location>
</feature>
<evidence type="ECO:0000313" key="3">
    <source>
        <dbReference type="Proteomes" id="UP000827138"/>
    </source>
</evidence>
<organism evidence="2 3">
    <name type="scientific">Streptomyces akebiae</name>
    <dbReference type="NCBI Taxonomy" id="2865673"/>
    <lineage>
        <taxon>Bacteria</taxon>
        <taxon>Bacillati</taxon>
        <taxon>Actinomycetota</taxon>
        <taxon>Actinomycetes</taxon>
        <taxon>Kitasatosporales</taxon>
        <taxon>Streptomycetaceae</taxon>
        <taxon>Streptomyces</taxon>
    </lineage>
</organism>
<dbReference type="EMBL" id="CP080647">
    <property type="protein sequence ID" value="QYX78130.1"/>
    <property type="molecule type" value="Genomic_DNA"/>
</dbReference>
<feature type="region of interest" description="Disordered" evidence="1">
    <location>
        <begin position="79"/>
        <end position="119"/>
    </location>
</feature>
<evidence type="ECO:0000256" key="1">
    <source>
        <dbReference type="SAM" id="MobiDB-lite"/>
    </source>
</evidence>
<feature type="region of interest" description="Disordered" evidence="1">
    <location>
        <begin position="250"/>
        <end position="282"/>
    </location>
</feature>
<feature type="region of interest" description="Disordered" evidence="1">
    <location>
        <begin position="1"/>
        <end position="39"/>
    </location>
</feature>
<protein>
    <recommendedName>
        <fullName evidence="4">Lipoprotein</fullName>
    </recommendedName>
</protein>
<gene>
    <name evidence="2" type="ORF">K1J60_17665</name>
</gene>
<reference evidence="2 3" key="1">
    <citation type="submission" date="2021-08" db="EMBL/GenBank/DDBJ databases">
        <authorList>
            <person name="Ping M."/>
        </authorList>
    </citation>
    <scope>NUCLEOTIDE SEQUENCE [LARGE SCALE GENOMIC DNA]</scope>
    <source>
        <strain evidence="2 3">MG28</strain>
    </source>
</reference>
<sequence>MNTMRDARGGREERDTRGEARVPGGPHVPGARHGTGGGLIRRAGVVRRAGAVRRAGVAVLAAVTGVAVLTACGLEDHRETAGGSTATSEPPFTPKAPLPSGKSLGPDAHVPSPTGVDETDATAVAEAWTEVAYGYDTKYDTGPHDAVLRSARWFTAAKAKAERSYRPASGAGEQWNSWAAHKAWTTVDVEPDDDGDAPSDSARDAYRALFVDGTAHGRDGWTGTGPQATVYVKLVRSGKGEPWRVDEVRTVEAAIPTPDPSTPASAATPTAPLSSSPSARPE</sequence>
<keyword evidence="3" id="KW-1185">Reference proteome</keyword>
<evidence type="ECO:0000313" key="2">
    <source>
        <dbReference type="EMBL" id="QYX78130.1"/>
    </source>
</evidence>
<proteinExistence type="predicted"/>
<dbReference type="Proteomes" id="UP000827138">
    <property type="component" value="Chromosome"/>
</dbReference>
<feature type="compositionally biased region" description="Low complexity" evidence="1">
    <location>
        <begin position="262"/>
        <end position="282"/>
    </location>
</feature>
<name>A0ABX8XQC3_9ACTN</name>
<evidence type="ECO:0008006" key="4">
    <source>
        <dbReference type="Google" id="ProtNLM"/>
    </source>
</evidence>
<accession>A0ABX8XQC3</accession>